<dbReference type="GO" id="GO:0016020">
    <property type="term" value="C:membrane"/>
    <property type="evidence" value="ECO:0007669"/>
    <property type="project" value="TreeGrafter"/>
</dbReference>
<dbReference type="PANTHER" id="PTHR44196:SF1">
    <property type="entry name" value="DEHYDROGENASE_REDUCTASE SDR FAMILY MEMBER 7B"/>
    <property type="match status" value="1"/>
</dbReference>
<dbReference type="Gene3D" id="3.40.50.720">
    <property type="entry name" value="NAD(P)-binding Rossmann-like Domain"/>
    <property type="match status" value="1"/>
</dbReference>
<protein>
    <submittedName>
        <fullName evidence="4">KR domain-containing protein</fullName>
    </submittedName>
</protein>
<dbReference type="InterPro" id="IPR002347">
    <property type="entry name" value="SDR_fam"/>
</dbReference>
<name>A0A5C1AA42_9BACT</name>
<dbReference type="InterPro" id="IPR036291">
    <property type="entry name" value="NAD(P)-bd_dom_sf"/>
</dbReference>
<dbReference type="RefSeq" id="WP_149108837.1">
    <property type="nucleotide sequence ID" value="NZ_CP042425.1"/>
</dbReference>
<keyword evidence="2" id="KW-0560">Oxidoreductase</keyword>
<dbReference type="FunFam" id="3.40.50.720:FF:000084">
    <property type="entry name" value="Short-chain dehydrogenase reductase"/>
    <property type="match status" value="1"/>
</dbReference>
<dbReference type="AlphaFoldDB" id="A0A5C1AA42"/>
<gene>
    <name evidence="4" type="ORF">PX52LOC_00766</name>
</gene>
<accession>A0A5C1AA42</accession>
<dbReference type="InterPro" id="IPR020904">
    <property type="entry name" value="Sc_DH/Rdtase_CS"/>
</dbReference>
<organism evidence="4 5">
    <name type="scientific">Limnoglobus roseus</name>
    <dbReference type="NCBI Taxonomy" id="2598579"/>
    <lineage>
        <taxon>Bacteria</taxon>
        <taxon>Pseudomonadati</taxon>
        <taxon>Planctomycetota</taxon>
        <taxon>Planctomycetia</taxon>
        <taxon>Gemmatales</taxon>
        <taxon>Gemmataceae</taxon>
        <taxon>Limnoglobus</taxon>
    </lineage>
</organism>
<comment type="similarity">
    <text evidence="1 3">Belongs to the short-chain dehydrogenases/reductases (SDR) family.</text>
</comment>
<evidence type="ECO:0000313" key="4">
    <source>
        <dbReference type="EMBL" id="QEL13908.1"/>
    </source>
</evidence>
<dbReference type="PRINTS" id="PR00080">
    <property type="entry name" value="SDRFAMILY"/>
</dbReference>
<dbReference type="EMBL" id="CP042425">
    <property type="protein sequence ID" value="QEL13908.1"/>
    <property type="molecule type" value="Genomic_DNA"/>
</dbReference>
<dbReference type="PROSITE" id="PS00061">
    <property type="entry name" value="ADH_SHORT"/>
    <property type="match status" value="1"/>
</dbReference>
<evidence type="ECO:0000313" key="5">
    <source>
        <dbReference type="Proteomes" id="UP000324974"/>
    </source>
</evidence>
<dbReference type="PANTHER" id="PTHR44196">
    <property type="entry name" value="DEHYDROGENASE/REDUCTASE SDR FAMILY MEMBER 7B"/>
    <property type="match status" value="1"/>
</dbReference>
<evidence type="ECO:0000256" key="2">
    <source>
        <dbReference type="ARBA" id="ARBA00023002"/>
    </source>
</evidence>
<dbReference type="KEGG" id="lrs:PX52LOC_00766"/>
<sequence length="264" mass="28076">MRRTLSGKRAIVTGASGGIGKAIAKALAAAGAKVALAARTADKLAAVAAEIGGNALAVPADVTKPADRENLIRTTVAQFGGLDLLVNVAGVGAWGHFATSTEAINREVLEVNFFAPTELIRLAVPHLARGNQPAICNLTSMCGRRGMPAWPEYSASKFALVGLTEALRGEMARYDIDVVTIVPGLTASDLNRHLLRNDGKADIPYDKGMSPEYVAGRTVDAICRGKREILLGLEAKKILLINRFAPRLVDRLIARAVKKLYQKN</sequence>
<reference evidence="5" key="1">
    <citation type="submission" date="2019-08" db="EMBL/GenBank/DDBJ databases">
        <title>Limnoglobus roseus gen. nov., sp. nov., a novel freshwater planctomycete with a giant genome from the family Gemmataceae.</title>
        <authorList>
            <person name="Kulichevskaya I.S."/>
            <person name="Naumoff D.G."/>
            <person name="Miroshnikov K."/>
            <person name="Ivanova A."/>
            <person name="Philippov D.A."/>
            <person name="Hakobyan A."/>
            <person name="Rijpstra I.C."/>
            <person name="Sinninghe Damste J.S."/>
            <person name="Liesack W."/>
            <person name="Dedysh S.N."/>
        </authorList>
    </citation>
    <scope>NUCLEOTIDE SEQUENCE [LARGE SCALE GENOMIC DNA]</scope>
    <source>
        <strain evidence="5">PX52</strain>
    </source>
</reference>
<keyword evidence="5" id="KW-1185">Reference proteome</keyword>
<proteinExistence type="inferred from homology"/>
<dbReference type="OrthoDB" id="9787298at2"/>
<dbReference type="GO" id="GO:0016491">
    <property type="term" value="F:oxidoreductase activity"/>
    <property type="evidence" value="ECO:0007669"/>
    <property type="project" value="UniProtKB-KW"/>
</dbReference>
<evidence type="ECO:0000256" key="1">
    <source>
        <dbReference type="ARBA" id="ARBA00006484"/>
    </source>
</evidence>
<dbReference type="PRINTS" id="PR00081">
    <property type="entry name" value="GDHRDH"/>
</dbReference>
<dbReference type="Pfam" id="PF00106">
    <property type="entry name" value="adh_short"/>
    <property type="match status" value="1"/>
</dbReference>
<dbReference type="Proteomes" id="UP000324974">
    <property type="component" value="Chromosome"/>
</dbReference>
<evidence type="ECO:0000256" key="3">
    <source>
        <dbReference type="RuleBase" id="RU000363"/>
    </source>
</evidence>
<dbReference type="SUPFAM" id="SSF51735">
    <property type="entry name" value="NAD(P)-binding Rossmann-fold domains"/>
    <property type="match status" value="1"/>
</dbReference>